<dbReference type="InterPro" id="IPR016181">
    <property type="entry name" value="Acyl_CoA_acyltransferase"/>
</dbReference>
<evidence type="ECO:0000313" key="3">
    <source>
        <dbReference type="Proteomes" id="UP000095023"/>
    </source>
</evidence>
<dbReference type="PANTHER" id="PTHR42791:SF4">
    <property type="entry name" value="ACETYLTRANSFERASE, GNAT FAMILY FAMILY (AFU_ORTHOLOGUE AFUA_4G09540)-RELATED"/>
    <property type="match status" value="1"/>
</dbReference>
<dbReference type="EMBL" id="KV453842">
    <property type="protein sequence ID" value="ODV90513.1"/>
    <property type="molecule type" value="Genomic_DNA"/>
</dbReference>
<dbReference type="CDD" id="cd04301">
    <property type="entry name" value="NAT_SF"/>
    <property type="match status" value="1"/>
</dbReference>
<dbReference type="OrthoDB" id="410198at2759"/>
<sequence length="238" mass="27559">MTISIRRLEEADIPYAARAIQRTFFPSAVFNDPKAPESKGDPYANWLYDFQPGLLVRNLESLSIRLRWLIDYGCPLVAEEDGKVVGVALWMAPVPKNQSYSDRFWAYTSLWKVWFQQVWMNMRFGYAGLNVHRYNIWKKVQQETHDEVLANDDKGVWFLNIVVVDPAEQGKGIGKKLVTYVLDIADKSGIRCYLESSKWDPNVTIYRKMGFEVAKEMVCDDNGEICKLYSMVREVHKA</sequence>
<dbReference type="Proteomes" id="UP000095023">
    <property type="component" value="Unassembled WGS sequence"/>
</dbReference>
<dbReference type="PROSITE" id="PS51186">
    <property type="entry name" value="GNAT"/>
    <property type="match status" value="1"/>
</dbReference>
<evidence type="ECO:0000259" key="1">
    <source>
        <dbReference type="PROSITE" id="PS51186"/>
    </source>
</evidence>
<dbReference type="InterPro" id="IPR052523">
    <property type="entry name" value="Trichothecene_AcTrans"/>
</dbReference>
<dbReference type="AlphaFoldDB" id="A0A1E4TFN5"/>
<name>A0A1E4TFN5_9ASCO</name>
<keyword evidence="3" id="KW-1185">Reference proteome</keyword>
<dbReference type="GO" id="GO:0016747">
    <property type="term" value="F:acyltransferase activity, transferring groups other than amino-acyl groups"/>
    <property type="evidence" value="ECO:0007669"/>
    <property type="project" value="InterPro"/>
</dbReference>
<dbReference type="SUPFAM" id="SSF55729">
    <property type="entry name" value="Acyl-CoA N-acyltransferases (Nat)"/>
    <property type="match status" value="1"/>
</dbReference>
<feature type="domain" description="N-acetyltransferase" evidence="1">
    <location>
        <begin position="3"/>
        <end position="236"/>
    </location>
</feature>
<protein>
    <recommendedName>
        <fullName evidence="1">N-acetyltransferase domain-containing protein</fullName>
    </recommendedName>
</protein>
<dbReference type="InterPro" id="IPR000182">
    <property type="entry name" value="GNAT_dom"/>
</dbReference>
<dbReference type="PANTHER" id="PTHR42791">
    <property type="entry name" value="GNAT FAMILY ACETYLTRANSFERASE"/>
    <property type="match status" value="1"/>
</dbReference>
<reference evidence="3" key="1">
    <citation type="submission" date="2016-02" db="EMBL/GenBank/DDBJ databases">
        <title>Comparative genomics of biotechnologically important yeasts.</title>
        <authorList>
            <consortium name="DOE Joint Genome Institute"/>
            <person name="Riley R."/>
            <person name="Haridas S."/>
            <person name="Wolfe K.H."/>
            <person name="Lopes M.R."/>
            <person name="Hittinger C.T."/>
            <person name="Goker M."/>
            <person name="Salamov A."/>
            <person name="Wisecaver J."/>
            <person name="Long T.M."/>
            <person name="Aerts A.L."/>
            <person name="Barry K."/>
            <person name="Choi C."/>
            <person name="Clum A."/>
            <person name="Coughlan A.Y."/>
            <person name="Deshpande S."/>
            <person name="Douglass A.P."/>
            <person name="Hanson S.J."/>
            <person name="Klenk H.-P."/>
            <person name="Labutti K."/>
            <person name="Lapidus A."/>
            <person name="Lindquist E."/>
            <person name="Lipzen A."/>
            <person name="Meier-Kolthoff J.P."/>
            <person name="Ohm R.A."/>
            <person name="Otillar R.P."/>
            <person name="Pangilinan J."/>
            <person name="Peng Y."/>
            <person name="Rokas A."/>
            <person name="Rosa C.A."/>
            <person name="Scheuner C."/>
            <person name="Sibirny A.A."/>
            <person name="Slot J.C."/>
            <person name="Stielow J.B."/>
            <person name="Sun H."/>
            <person name="Kurtzman C.P."/>
            <person name="Blackwell M."/>
            <person name="Jeffries T.W."/>
            <person name="Grigoriev I.V."/>
        </authorList>
    </citation>
    <scope>NUCLEOTIDE SEQUENCE [LARGE SCALE GENOMIC DNA]</scope>
    <source>
        <strain evidence="3">NRRL Y-17796</strain>
    </source>
</reference>
<organism evidence="2 3">
    <name type="scientific">Tortispora caseinolytica NRRL Y-17796</name>
    <dbReference type="NCBI Taxonomy" id="767744"/>
    <lineage>
        <taxon>Eukaryota</taxon>
        <taxon>Fungi</taxon>
        <taxon>Dikarya</taxon>
        <taxon>Ascomycota</taxon>
        <taxon>Saccharomycotina</taxon>
        <taxon>Trigonopsidomycetes</taxon>
        <taxon>Trigonopsidales</taxon>
        <taxon>Trigonopsidaceae</taxon>
        <taxon>Tortispora</taxon>
    </lineage>
</organism>
<gene>
    <name evidence="2" type="ORF">CANCADRAFT_107151</name>
</gene>
<proteinExistence type="predicted"/>
<dbReference type="Pfam" id="PF00583">
    <property type="entry name" value="Acetyltransf_1"/>
    <property type="match status" value="1"/>
</dbReference>
<accession>A0A1E4TFN5</accession>
<evidence type="ECO:0000313" key="2">
    <source>
        <dbReference type="EMBL" id="ODV90513.1"/>
    </source>
</evidence>
<dbReference type="Gene3D" id="3.40.630.30">
    <property type="match status" value="1"/>
</dbReference>